<evidence type="ECO:0000259" key="3">
    <source>
        <dbReference type="PROSITE" id="PS50181"/>
    </source>
</evidence>
<feature type="region of interest" description="Disordered" evidence="2">
    <location>
        <begin position="331"/>
        <end position="353"/>
    </location>
</feature>
<dbReference type="FunFam" id="3.80.10.10:FF:001791">
    <property type="entry name" value="F-box/LRR-repeat protein 20 isoform X1"/>
    <property type="match status" value="1"/>
</dbReference>
<reference evidence="4" key="2">
    <citation type="submission" date="2021-01" db="UniProtKB">
        <authorList>
            <consortium name="EnsemblMetazoa"/>
        </authorList>
    </citation>
    <scope>IDENTIFICATION</scope>
</reference>
<dbReference type="GO" id="GO:0019005">
    <property type="term" value="C:SCF ubiquitin ligase complex"/>
    <property type="evidence" value="ECO:0000318"/>
    <property type="project" value="GO_Central"/>
</dbReference>
<dbReference type="KEGG" id="spu:578435"/>
<accession>A0A7M7RAH4</accession>
<dbReference type="RefSeq" id="XP_783695.2">
    <property type="nucleotide sequence ID" value="XM_778602.5"/>
</dbReference>
<feature type="region of interest" description="Disordered" evidence="2">
    <location>
        <begin position="49"/>
        <end position="86"/>
    </location>
</feature>
<dbReference type="OrthoDB" id="10257471at2759"/>
<feature type="region of interest" description="Disordered" evidence="2">
    <location>
        <begin position="271"/>
        <end position="292"/>
    </location>
</feature>
<dbReference type="InterPro" id="IPR001611">
    <property type="entry name" value="Leu-rich_rpt"/>
</dbReference>
<feature type="region of interest" description="Disordered" evidence="2">
    <location>
        <begin position="429"/>
        <end position="448"/>
    </location>
</feature>
<dbReference type="InterPro" id="IPR001810">
    <property type="entry name" value="F-box_dom"/>
</dbReference>
<dbReference type="Pfam" id="PF13516">
    <property type="entry name" value="LRR_6"/>
    <property type="match status" value="4"/>
</dbReference>
<dbReference type="SUPFAM" id="SSF81383">
    <property type="entry name" value="F-box domain"/>
    <property type="match status" value="1"/>
</dbReference>
<name>A0A7M7RAH4_STRPU</name>
<dbReference type="RefSeq" id="XP_030836183.1">
    <property type="nucleotide sequence ID" value="XM_030980323.1"/>
</dbReference>
<dbReference type="SUPFAM" id="SSF52047">
    <property type="entry name" value="RNI-like"/>
    <property type="match status" value="1"/>
</dbReference>
<evidence type="ECO:0000256" key="2">
    <source>
        <dbReference type="SAM" id="MobiDB-lite"/>
    </source>
</evidence>
<evidence type="ECO:0000256" key="1">
    <source>
        <dbReference type="ARBA" id="ARBA00022786"/>
    </source>
</evidence>
<dbReference type="GeneID" id="578435"/>
<dbReference type="EnsemblMetazoa" id="XM_030980323">
    <property type="protein sequence ID" value="XP_030836183"/>
    <property type="gene ID" value="LOC578435"/>
</dbReference>
<evidence type="ECO:0000313" key="5">
    <source>
        <dbReference type="Proteomes" id="UP000007110"/>
    </source>
</evidence>
<dbReference type="SMART" id="SM00367">
    <property type="entry name" value="LRR_CC"/>
    <property type="match status" value="7"/>
</dbReference>
<dbReference type="AlphaFoldDB" id="A0A7M7RAH4"/>
<sequence>MEPSKDFDGKKSENNLLFRPVNQCEELSLQSNPQFLEDDDAWMREDAISLEDEDEEKPEVLPFGLNQSWPRVSRPSTRRDTVPRVHPKKKLLRQISRESLDESTNLLLGHIVMLPEPPHDLISEPSLPTFAKHPLVEEEDEQLQVEMEKKLNICEERRNPDVQKKEEDSFLALNVQVLGDRISGKHMEEQKLILPDLDSIEKDCCNSNDNQLQIPTASVQCKSGKDNVEDNCEEKIMRESNEAPTDCEIKEPNADGLNQSLQNLKLDSGLQVTSSDEGLETESGIENETKEVSSDLKLSASHIDTKVDLNQDVPKDYLEKYREIDVSLDVSTNPERSVRKKSSPGERKRPPLLRYLSQESIEESTNLLMDHVVMMDLQQKPNQRSPEGRDLTCPFLVDIKESPLLDEDASRRTENEKDEMFLYQGEVDSCDEEEEEDVGHEDDREETSKHDYLHTIADMNSMSFISDEAASTLQDIELIRVELDNAIHTFQGLIEEFPERTDESLLPKADDVFLEDIDDEEAGDVSGDEDGSVFRVLPDELLIHIFKHFSHDELCDPIMLVCKKWNSLAKDPLLWQYLDLSNKAGIPSDVLGSVFQRCNLLCGITFRGRDEVSASEIQAIIDHCPNVPSLEFGFVRTMQDDQFSLLIGSCRSLTSLNMEGCDGITDSLISRLILLPKLRCLNLSHCTKLTDGAVFEIARFCDHLEELDIDGIPWITDIAVTMLCDERQAKLRCLRLDGAELTDISIHHAVQCPNLEELSSSFCEQLTDHSLTMLKKWKKPVRLRLQKGKEFSEEALANLFISPQMSNLTYLDLSECSELRDPGLINIATRCPLLTHLAIEWCWFISDVGLVQVLDNCSLLKHLDLIGLHAILGHCLADVPTKLPQLDFLDLRQCNRITDAMLVQIVSMKHNLVIMNYYGEEVVHGNLPGTLDL</sequence>
<dbReference type="InParanoid" id="A0A7M7RAH4"/>
<feature type="domain" description="F-box" evidence="3">
    <location>
        <begin position="531"/>
        <end position="578"/>
    </location>
</feature>
<evidence type="ECO:0000313" key="4">
    <source>
        <dbReference type="EnsemblMetazoa" id="XP_783695"/>
    </source>
</evidence>
<feature type="compositionally biased region" description="Acidic residues" evidence="2">
    <location>
        <begin position="429"/>
        <end position="445"/>
    </location>
</feature>
<dbReference type="InterPro" id="IPR036047">
    <property type="entry name" value="F-box-like_dom_sf"/>
</dbReference>
<dbReference type="Gene3D" id="3.80.10.10">
    <property type="entry name" value="Ribonuclease Inhibitor"/>
    <property type="match status" value="2"/>
</dbReference>
<organism evidence="4 5">
    <name type="scientific">Strongylocentrotus purpuratus</name>
    <name type="common">Purple sea urchin</name>
    <dbReference type="NCBI Taxonomy" id="7668"/>
    <lineage>
        <taxon>Eukaryota</taxon>
        <taxon>Metazoa</taxon>
        <taxon>Echinodermata</taxon>
        <taxon>Eleutherozoa</taxon>
        <taxon>Echinozoa</taxon>
        <taxon>Echinoidea</taxon>
        <taxon>Euechinoidea</taxon>
        <taxon>Echinacea</taxon>
        <taxon>Camarodonta</taxon>
        <taxon>Echinidea</taxon>
        <taxon>Strongylocentrotidae</taxon>
        <taxon>Strongylocentrotus</taxon>
    </lineage>
</organism>
<dbReference type="InterPro" id="IPR032675">
    <property type="entry name" value="LRR_dom_sf"/>
</dbReference>
<dbReference type="PROSITE" id="PS50181">
    <property type="entry name" value="FBOX"/>
    <property type="match status" value="1"/>
</dbReference>
<dbReference type="PANTHER" id="PTHR13318:SF190">
    <property type="entry name" value="PARTNER OF PAIRED, ISOFORM B"/>
    <property type="match status" value="1"/>
</dbReference>
<proteinExistence type="predicted"/>
<keyword evidence="5" id="KW-1185">Reference proteome</keyword>
<keyword evidence="1" id="KW-0833">Ubl conjugation pathway</keyword>
<protein>
    <recommendedName>
        <fullName evidence="3">F-box domain-containing protein</fullName>
    </recommendedName>
</protein>
<dbReference type="FunFam" id="3.80.10.10:FF:001667">
    <property type="entry name" value="F-box/LRR-repeat protein 20 isoform X1"/>
    <property type="match status" value="1"/>
</dbReference>
<dbReference type="InterPro" id="IPR006553">
    <property type="entry name" value="Leu-rich_rpt_Cys-con_subtyp"/>
</dbReference>
<dbReference type="Proteomes" id="UP000007110">
    <property type="component" value="Unassembled WGS sequence"/>
</dbReference>
<dbReference type="EnsemblMetazoa" id="XM_778602">
    <property type="protein sequence ID" value="XP_783695"/>
    <property type="gene ID" value="LOC578435"/>
</dbReference>
<dbReference type="GO" id="GO:0031146">
    <property type="term" value="P:SCF-dependent proteasomal ubiquitin-dependent protein catabolic process"/>
    <property type="evidence" value="ECO:0000318"/>
    <property type="project" value="GO_Central"/>
</dbReference>
<reference evidence="5" key="1">
    <citation type="submission" date="2015-02" db="EMBL/GenBank/DDBJ databases">
        <title>Genome sequencing for Strongylocentrotus purpuratus.</title>
        <authorList>
            <person name="Murali S."/>
            <person name="Liu Y."/>
            <person name="Vee V."/>
            <person name="English A."/>
            <person name="Wang M."/>
            <person name="Skinner E."/>
            <person name="Han Y."/>
            <person name="Muzny D.M."/>
            <person name="Worley K.C."/>
            <person name="Gibbs R.A."/>
        </authorList>
    </citation>
    <scope>NUCLEOTIDE SEQUENCE</scope>
</reference>
<dbReference type="Pfam" id="PF12937">
    <property type="entry name" value="F-box-like"/>
    <property type="match status" value="1"/>
</dbReference>
<dbReference type="PANTHER" id="PTHR13318">
    <property type="entry name" value="PARTNER OF PAIRED, ISOFORM B-RELATED"/>
    <property type="match status" value="1"/>
</dbReference>